<dbReference type="Gene3D" id="1.20.1560.10">
    <property type="entry name" value="ABC transporter type 1, transmembrane domain"/>
    <property type="match status" value="1"/>
</dbReference>
<evidence type="ECO:0000256" key="3">
    <source>
        <dbReference type="ARBA" id="ARBA00023136"/>
    </source>
</evidence>
<dbReference type="Proteomes" id="UP000094819">
    <property type="component" value="Unassembled WGS sequence"/>
</dbReference>
<dbReference type="InterPro" id="IPR036640">
    <property type="entry name" value="ABC1_TM_sf"/>
</dbReference>
<dbReference type="InterPro" id="IPR011527">
    <property type="entry name" value="ABC1_TM_dom"/>
</dbReference>
<dbReference type="SUPFAM" id="SSF90123">
    <property type="entry name" value="ABC transporter transmembrane region"/>
    <property type="match status" value="1"/>
</dbReference>
<accession>A0A1E3J4B1</accession>
<evidence type="ECO:0000313" key="7">
    <source>
        <dbReference type="Proteomes" id="UP000094819"/>
    </source>
</evidence>
<feature type="domain" description="ABC transmembrane type-1" evidence="5">
    <location>
        <begin position="9"/>
        <end position="70"/>
    </location>
</feature>
<dbReference type="AlphaFoldDB" id="A0A1E3J4B1"/>
<dbReference type="GeneID" id="30193541"/>
<evidence type="ECO:0000313" key="6">
    <source>
        <dbReference type="EMBL" id="ODN95710.1"/>
    </source>
</evidence>
<comment type="caution">
    <text evidence="6">The sequence shown here is derived from an EMBL/GenBank/DDBJ whole genome shotgun (WGS) entry which is preliminary data.</text>
</comment>
<keyword evidence="7" id="KW-1185">Reference proteome</keyword>
<evidence type="ECO:0000259" key="5">
    <source>
        <dbReference type="PROSITE" id="PS50929"/>
    </source>
</evidence>
<dbReference type="GO" id="GO:0005524">
    <property type="term" value="F:ATP binding"/>
    <property type="evidence" value="ECO:0007669"/>
    <property type="project" value="InterPro"/>
</dbReference>
<dbReference type="EMBL" id="AWGH01000012">
    <property type="protein sequence ID" value="ODN95710.1"/>
    <property type="molecule type" value="Genomic_DNA"/>
</dbReference>
<gene>
    <name evidence="6" type="ORF">L198_04328</name>
</gene>
<keyword evidence="2 4" id="KW-1133">Transmembrane helix</keyword>
<evidence type="ECO:0000256" key="1">
    <source>
        <dbReference type="ARBA" id="ARBA00022692"/>
    </source>
</evidence>
<dbReference type="PROSITE" id="PS50929">
    <property type="entry name" value="ABC_TM1F"/>
    <property type="match status" value="1"/>
</dbReference>
<feature type="transmembrane region" description="Helical" evidence="4">
    <location>
        <begin position="44"/>
        <end position="72"/>
    </location>
</feature>
<dbReference type="GO" id="GO:0140359">
    <property type="term" value="F:ABC-type transporter activity"/>
    <property type="evidence" value="ECO:0007669"/>
    <property type="project" value="InterPro"/>
</dbReference>
<dbReference type="GO" id="GO:0016020">
    <property type="term" value="C:membrane"/>
    <property type="evidence" value="ECO:0007669"/>
    <property type="project" value="InterPro"/>
</dbReference>
<reference evidence="6 7" key="1">
    <citation type="submission" date="2016-06" db="EMBL/GenBank/DDBJ databases">
        <title>Evolution of pathogenesis and genome organization in the Tremellales.</title>
        <authorList>
            <person name="Cuomo C."/>
            <person name="Litvintseva A."/>
            <person name="Heitman J."/>
            <person name="Chen Y."/>
            <person name="Sun S."/>
            <person name="Springer D."/>
            <person name="Dromer F."/>
            <person name="Young S."/>
            <person name="Zeng Q."/>
            <person name="Chapman S."/>
            <person name="Gujja S."/>
            <person name="Saif S."/>
            <person name="Birren B."/>
        </authorList>
    </citation>
    <scope>NUCLEOTIDE SEQUENCE [LARGE SCALE GENOMIC DNA]</scope>
    <source>
        <strain evidence="6 7">CBS 7118</strain>
    </source>
</reference>
<evidence type="ECO:0000256" key="2">
    <source>
        <dbReference type="ARBA" id="ARBA00022989"/>
    </source>
</evidence>
<name>A0A1E3J4B1_9TREE</name>
<proteinExistence type="predicted"/>
<dbReference type="RefSeq" id="XP_019031375.1">
    <property type="nucleotide sequence ID" value="XM_019176447.1"/>
</dbReference>
<keyword evidence="1 4" id="KW-0812">Transmembrane</keyword>
<organism evidence="6 7">
    <name type="scientific">Cryptococcus wingfieldii CBS 7118</name>
    <dbReference type="NCBI Taxonomy" id="1295528"/>
    <lineage>
        <taxon>Eukaryota</taxon>
        <taxon>Fungi</taxon>
        <taxon>Dikarya</taxon>
        <taxon>Basidiomycota</taxon>
        <taxon>Agaricomycotina</taxon>
        <taxon>Tremellomycetes</taxon>
        <taxon>Tremellales</taxon>
        <taxon>Cryptococcaceae</taxon>
        <taxon>Cryptococcus</taxon>
    </lineage>
</organism>
<feature type="transmembrane region" description="Helical" evidence="4">
    <location>
        <begin position="12"/>
        <end position="32"/>
    </location>
</feature>
<keyword evidence="3 4" id="KW-0472">Membrane</keyword>
<sequence>MAKGPTTEGIGLGIMCFAIYAAYALAFFYGGVLVTQGRVDSGTVITVFMSTIIVSFSMAMLCQGATFLRLCFQRSPRCRDEMV</sequence>
<evidence type="ECO:0000256" key="4">
    <source>
        <dbReference type="SAM" id="Phobius"/>
    </source>
</evidence>
<protein>
    <recommendedName>
        <fullName evidence="5">ABC transmembrane type-1 domain-containing protein</fullName>
    </recommendedName>
</protein>